<evidence type="ECO:0000313" key="2">
    <source>
        <dbReference type="Proteomes" id="UP000478463"/>
    </source>
</evidence>
<protein>
    <submittedName>
        <fullName evidence="1">DUF192 domain-containing protein</fullName>
    </submittedName>
</protein>
<sequence>MLFATRTARKARGLLFSHEHAETLLLAPCNDVHTAGMHRRLDIAFVDERGLVLEAHRDVGPFRRLRNRAAVGVVERFSSCSSPWFSAGDRVGVVCLEGERK</sequence>
<dbReference type="EMBL" id="CP063310">
    <property type="protein sequence ID" value="QOS69937.1"/>
    <property type="molecule type" value="Genomic_DNA"/>
</dbReference>
<reference evidence="1 2" key="1">
    <citation type="submission" date="2020-10" db="EMBL/GenBank/DDBJ databases">
        <title>Eggerthella sp. nov., isolated from human feces.</title>
        <authorList>
            <person name="Yajun G."/>
        </authorList>
    </citation>
    <scope>NUCLEOTIDE SEQUENCE [LARGE SCALE GENOMIC DNA]</scope>
    <source>
        <strain evidence="1 2">HF-1101</strain>
    </source>
</reference>
<dbReference type="Proteomes" id="UP000478463">
    <property type="component" value="Chromosome"/>
</dbReference>
<dbReference type="AlphaFoldDB" id="A0A6L7IX82"/>
<dbReference type="KEGG" id="egd:GS424_003235"/>
<name>A0A6L7IX82_9ACTN</name>
<accession>A0A6L7IX82</accession>
<gene>
    <name evidence="1" type="ORF">GS424_003235</name>
</gene>
<proteinExistence type="predicted"/>
<organism evidence="1 2">
    <name type="scientific">Eggerthella guodeyinii</name>
    <dbReference type="NCBI Taxonomy" id="2690837"/>
    <lineage>
        <taxon>Bacteria</taxon>
        <taxon>Bacillati</taxon>
        <taxon>Actinomycetota</taxon>
        <taxon>Coriobacteriia</taxon>
        <taxon>Eggerthellales</taxon>
        <taxon>Eggerthellaceae</taxon>
        <taxon>Eggerthella</taxon>
    </lineage>
</organism>
<evidence type="ECO:0000313" key="1">
    <source>
        <dbReference type="EMBL" id="QOS69937.1"/>
    </source>
</evidence>